<keyword evidence="4" id="KW-1185">Reference proteome</keyword>
<evidence type="ECO:0000313" key="3">
    <source>
        <dbReference type="EMBL" id="SMB27539.1"/>
    </source>
</evidence>
<comment type="similarity">
    <text evidence="1">Belongs to the glutaredoxin family.</text>
</comment>
<dbReference type="PANTHER" id="PTHR45694:SF18">
    <property type="entry name" value="GLUTAREDOXIN-1-RELATED"/>
    <property type="match status" value="1"/>
</dbReference>
<sequence>MPRQILDETRLHPAIREFIANNHADIVHEVQQALAGQRVVVVGMAQNPFPKRACRALAAQGIAHRYLEYGSYLSGWRRRNALKMWTGWPTLPMVFVDGSLIGGFAELRKLLGSGELEKLLAQPRGAE</sequence>
<dbReference type="RefSeq" id="WP_154716910.1">
    <property type="nucleotide sequence ID" value="NZ_LT837803.1"/>
</dbReference>
<proteinExistence type="inferred from homology"/>
<dbReference type="Proteomes" id="UP000242886">
    <property type="component" value="Chromosome SDENCHOL"/>
</dbReference>
<dbReference type="Gene3D" id="3.40.30.10">
    <property type="entry name" value="Glutaredoxin"/>
    <property type="match status" value="1"/>
</dbReference>
<dbReference type="Pfam" id="PF00462">
    <property type="entry name" value="Glutaredoxin"/>
    <property type="match status" value="1"/>
</dbReference>
<feature type="domain" description="Glutaredoxin" evidence="2">
    <location>
        <begin position="40"/>
        <end position="101"/>
    </location>
</feature>
<evidence type="ECO:0000259" key="2">
    <source>
        <dbReference type="Pfam" id="PF00462"/>
    </source>
</evidence>
<dbReference type="GO" id="GO:0034599">
    <property type="term" value="P:cellular response to oxidative stress"/>
    <property type="evidence" value="ECO:0007669"/>
    <property type="project" value="TreeGrafter"/>
</dbReference>
<gene>
    <name evidence="3" type="primary">grxB</name>
    <name evidence="3" type="ORF">SDENCHOL_20403</name>
</gene>
<dbReference type="PANTHER" id="PTHR45694">
    <property type="entry name" value="GLUTAREDOXIN 2"/>
    <property type="match status" value="1"/>
</dbReference>
<dbReference type="InterPro" id="IPR002109">
    <property type="entry name" value="Glutaredoxin"/>
</dbReference>
<evidence type="ECO:0000256" key="1">
    <source>
        <dbReference type="ARBA" id="ARBA00007787"/>
    </source>
</evidence>
<reference evidence="3" key="1">
    <citation type="submission" date="2017-03" db="EMBL/GenBank/DDBJ databases">
        <authorList>
            <consortium name="AG Boll"/>
        </authorList>
    </citation>
    <scope>NUCLEOTIDE SEQUENCE [LARGE SCALE GENOMIC DNA]</scope>
    <source>
        <strain evidence="3">Chol</strain>
    </source>
</reference>
<dbReference type="EMBL" id="LT837803">
    <property type="protein sequence ID" value="SMB27539.1"/>
    <property type="molecule type" value="Genomic_DNA"/>
</dbReference>
<name>A0A7Z7MVK9_9PROT</name>
<dbReference type="PROSITE" id="PS51354">
    <property type="entry name" value="GLUTAREDOXIN_2"/>
    <property type="match status" value="1"/>
</dbReference>
<organism evidence="3 4">
    <name type="scientific">Sterolibacterium denitrificans</name>
    <dbReference type="NCBI Taxonomy" id="157592"/>
    <lineage>
        <taxon>Bacteria</taxon>
        <taxon>Pseudomonadati</taxon>
        <taxon>Pseudomonadota</taxon>
        <taxon>Betaproteobacteria</taxon>
        <taxon>Nitrosomonadales</taxon>
        <taxon>Sterolibacteriaceae</taxon>
        <taxon>Sterolibacterium</taxon>
    </lineage>
</organism>
<dbReference type="InterPro" id="IPR036249">
    <property type="entry name" value="Thioredoxin-like_sf"/>
</dbReference>
<evidence type="ECO:0000313" key="4">
    <source>
        <dbReference type="Proteomes" id="UP000242886"/>
    </source>
</evidence>
<dbReference type="SUPFAM" id="SSF52833">
    <property type="entry name" value="Thioredoxin-like"/>
    <property type="match status" value="1"/>
</dbReference>
<protein>
    <submittedName>
        <fullName evidence="3">Glutaredoxin-like protein</fullName>
    </submittedName>
</protein>
<accession>A0A7Z7MVK9</accession>
<dbReference type="GO" id="GO:0015038">
    <property type="term" value="F:glutathione disulfide oxidoreductase activity"/>
    <property type="evidence" value="ECO:0007669"/>
    <property type="project" value="TreeGrafter"/>
</dbReference>
<dbReference type="AlphaFoldDB" id="A0A7Z7MVK9"/>
<dbReference type="GO" id="GO:0005737">
    <property type="term" value="C:cytoplasm"/>
    <property type="evidence" value="ECO:0007669"/>
    <property type="project" value="TreeGrafter"/>
</dbReference>